<dbReference type="Gene3D" id="3.30.700.10">
    <property type="entry name" value="Glycoprotein, Type 4 Pilin"/>
    <property type="match status" value="1"/>
</dbReference>
<proteinExistence type="predicted"/>
<dbReference type="Pfam" id="PF07596">
    <property type="entry name" value="SBP_bac_10"/>
    <property type="match status" value="1"/>
</dbReference>
<dbReference type="NCBIfam" id="TIGR04294">
    <property type="entry name" value="pre_pil_HX9DG"/>
    <property type="match status" value="1"/>
</dbReference>
<dbReference type="InterPro" id="IPR011453">
    <property type="entry name" value="DUF1559"/>
</dbReference>
<accession>A0ABY1QS66</accession>
<name>A0ABY1QS66_9BACT</name>
<keyword evidence="3" id="KW-1185">Reference proteome</keyword>
<evidence type="ECO:0000313" key="2">
    <source>
        <dbReference type="EMBL" id="SMP78827.1"/>
    </source>
</evidence>
<dbReference type="SUPFAM" id="SSF54523">
    <property type="entry name" value="Pili subunits"/>
    <property type="match status" value="1"/>
</dbReference>
<dbReference type="InterPro" id="IPR012902">
    <property type="entry name" value="N_methyl_site"/>
</dbReference>
<reference evidence="2 3" key="1">
    <citation type="submission" date="2017-05" db="EMBL/GenBank/DDBJ databases">
        <authorList>
            <person name="Varghese N."/>
            <person name="Submissions S."/>
        </authorList>
    </citation>
    <scope>NUCLEOTIDE SEQUENCE [LARGE SCALE GENOMIC DNA]</scope>
    <source>
        <strain evidence="2 3">DSM 25457</strain>
    </source>
</reference>
<organism evidence="2 3">
    <name type="scientific">Neorhodopirellula lusitana</name>
    <dbReference type="NCBI Taxonomy" id="445327"/>
    <lineage>
        <taxon>Bacteria</taxon>
        <taxon>Pseudomonadati</taxon>
        <taxon>Planctomycetota</taxon>
        <taxon>Planctomycetia</taxon>
        <taxon>Pirellulales</taxon>
        <taxon>Pirellulaceae</taxon>
        <taxon>Neorhodopirellula</taxon>
    </lineage>
</organism>
<dbReference type="NCBIfam" id="TIGR02532">
    <property type="entry name" value="IV_pilin_GFxxxE"/>
    <property type="match status" value="1"/>
</dbReference>
<evidence type="ECO:0000313" key="3">
    <source>
        <dbReference type="Proteomes" id="UP001158067"/>
    </source>
</evidence>
<sequence length="425" mass="45887">MRRWKSTQAFTLVELLVVIAIIGVLVGLLLPAVQAAREAARRMSCSNNFKQIGLAVHNYHAAYNQLPVHFTGTRNPDAATGGAGAWGDPATGGGNNMLQLSWLVGVTPFFEQQALWEKISNPNIEVSTGGTLNAGSFWPPMGPHPLRGSYVPWVTEITMLRCPSDPGTGLPAFGRTNYAACVGDAMELTNEGVAKYTWGSGWGDLTTDAGNWQRDKTARALRARASCRGAFVPRKEVKFRDILDGLSNTIIAGEIKTDLGDNDVSTNPVRQAGVWENPLVCRKSIDPNRPQFWDPSVTTRDPQWNGNTHSWTLIRRGLAWANGTNLHTGCTTILPPNTELCYNGSGDGYGTLAPSSRHQGGVHVLLGDGAVRFVTDSIEAGNSNNRPVLAWGNATHRNQPGAESPYGLWGALGSRAAKETIDKEF</sequence>
<comment type="caution">
    <text evidence="2">The sequence shown here is derived from an EMBL/GenBank/DDBJ whole genome shotgun (WGS) entry which is preliminary data.</text>
</comment>
<dbReference type="Proteomes" id="UP001158067">
    <property type="component" value="Unassembled WGS sequence"/>
</dbReference>
<dbReference type="PANTHER" id="PTHR30093">
    <property type="entry name" value="GENERAL SECRETION PATHWAY PROTEIN G"/>
    <property type="match status" value="1"/>
</dbReference>
<evidence type="ECO:0000259" key="1">
    <source>
        <dbReference type="Pfam" id="PF07596"/>
    </source>
</evidence>
<feature type="domain" description="DUF1559" evidence="1">
    <location>
        <begin position="34"/>
        <end position="380"/>
    </location>
</feature>
<dbReference type="RefSeq" id="WP_283435556.1">
    <property type="nucleotide sequence ID" value="NZ_FXUG01000028.1"/>
</dbReference>
<gene>
    <name evidence="2" type="ORF">SAMN06265222_1283</name>
</gene>
<dbReference type="InterPro" id="IPR027558">
    <property type="entry name" value="Pre_pil_HX9DG_C"/>
</dbReference>
<dbReference type="PANTHER" id="PTHR30093:SF2">
    <property type="entry name" value="TYPE II SECRETION SYSTEM PROTEIN H"/>
    <property type="match status" value="1"/>
</dbReference>
<dbReference type="Pfam" id="PF07963">
    <property type="entry name" value="N_methyl"/>
    <property type="match status" value="1"/>
</dbReference>
<dbReference type="EMBL" id="FXUG01000028">
    <property type="protein sequence ID" value="SMP78827.1"/>
    <property type="molecule type" value="Genomic_DNA"/>
</dbReference>
<dbReference type="InterPro" id="IPR045584">
    <property type="entry name" value="Pilin-like"/>
</dbReference>
<protein>
    <submittedName>
        <fullName evidence="2">Prepilin-type N-terminal cleavage/methylation domain-containing protein</fullName>
    </submittedName>
</protein>